<dbReference type="EMBL" id="LGIA01000173">
    <property type="protein sequence ID" value="KOH43973.1"/>
    <property type="molecule type" value="Genomic_DNA"/>
</dbReference>
<proteinExistence type="predicted"/>
<name>A0A0L8V6I8_9BACT</name>
<accession>A0A0L8V6I8</accession>
<organism evidence="1 2">
    <name type="scientific">Sunxiuqinia dokdonensis</name>
    <dbReference type="NCBI Taxonomy" id="1409788"/>
    <lineage>
        <taxon>Bacteria</taxon>
        <taxon>Pseudomonadati</taxon>
        <taxon>Bacteroidota</taxon>
        <taxon>Bacteroidia</taxon>
        <taxon>Marinilabiliales</taxon>
        <taxon>Prolixibacteraceae</taxon>
        <taxon>Sunxiuqinia</taxon>
    </lineage>
</organism>
<evidence type="ECO:0000313" key="2">
    <source>
        <dbReference type="Proteomes" id="UP000036958"/>
    </source>
</evidence>
<dbReference type="InterPro" id="IPR026350">
    <property type="entry name" value="GxxExxY"/>
</dbReference>
<dbReference type="Pfam" id="PF13366">
    <property type="entry name" value="PDDEXK_3"/>
    <property type="match status" value="1"/>
</dbReference>
<dbReference type="Proteomes" id="UP000036958">
    <property type="component" value="Unassembled WGS sequence"/>
</dbReference>
<dbReference type="NCBIfam" id="TIGR04256">
    <property type="entry name" value="GxxExxY"/>
    <property type="match status" value="1"/>
</dbReference>
<dbReference type="PATRIC" id="fig|1409788.3.peg.3273"/>
<protein>
    <recommendedName>
        <fullName evidence="3">GxxExxY protein</fullName>
    </recommendedName>
</protein>
<evidence type="ECO:0000313" key="1">
    <source>
        <dbReference type="EMBL" id="KOH43973.1"/>
    </source>
</evidence>
<reference evidence="2" key="1">
    <citation type="submission" date="2015-07" db="EMBL/GenBank/DDBJ databases">
        <title>Genome sequencing of Sunxiuqinia dokdonensis strain SK.</title>
        <authorList>
            <person name="Ahn S."/>
            <person name="Kim B.-C."/>
        </authorList>
    </citation>
    <scope>NUCLEOTIDE SEQUENCE [LARGE SCALE GENOMIC DNA]</scope>
    <source>
        <strain evidence="2">SK</strain>
    </source>
</reference>
<keyword evidence="2" id="KW-1185">Reference proteome</keyword>
<sequence>MGPGLLESVYELCLLKELQIRGIKASNQVPVPLFYKSENLNKDFRIDLLVENEIIIELKAVDYILPVHEAQIISYLKLTGKKLGLLINFNVPLLKDGFKRYVNNF</sequence>
<evidence type="ECO:0008006" key="3">
    <source>
        <dbReference type="Google" id="ProtNLM"/>
    </source>
</evidence>
<gene>
    <name evidence="1" type="ORF">NC99_31890</name>
</gene>
<comment type="caution">
    <text evidence="1">The sequence shown here is derived from an EMBL/GenBank/DDBJ whole genome shotgun (WGS) entry which is preliminary data.</text>
</comment>
<dbReference type="AlphaFoldDB" id="A0A0L8V6I8"/>
<dbReference type="STRING" id="1409788.NC99_31890"/>